<evidence type="ECO:0000256" key="3">
    <source>
        <dbReference type="ARBA" id="ARBA00022490"/>
    </source>
</evidence>
<feature type="domain" description="Gamma-tubulin complex component 6 N-terminal" evidence="11">
    <location>
        <begin position="75"/>
        <end position="375"/>
    </location>
</feature>
<dbReference type="GO" id="GO:0051011">
    <property type="term" value="F:microtubule minus-end binding"/>
    <property type="evidence" value="ECO:0007669"/>
    <property type="project" value="TreeGrafter"/>
</dbReference>
<comment type="subcellular location">
    <subcellularLocation>
        <location evidence="1">Cytoplasm</location>
        <location evidence="1">Cytoskeleton</location>
        <location evidence="1">Microtubule organizing center</location>
        <location evidence="1">Centrosome</location>
    </subcellularLocation>
</comment>
<evidence type="ECO:0000256" key="4">
    <source>
        <dbReference type="ARBA" id="ARBA00022701"/>
    </source>
</evidence>
<proteinExistence type="inferred from homology"/>
<comment type="similarity">
    <text evidence="2">Belongs to the TUBGCP family.</text>
</comment>
<dbReference type="GO" id="GO:0051225">
    <property type="term" value="P:spindle assembly"/>
    <property type="evidence" value="ECO:0007669"/>
    <property type="project" value="TreeGrafter"/>
</dbReference>
<dbReference type="GO" id="GO:0007020">
    <property type="term" value="P:microtubule nucleation"/>
    <property type="evidence" value="ECO:0007669"/>
    <property type="project" value="InterPro"/>
</dbReference>
<feature type="compositionally biased region" description="Basic and acidic residues" evidence="8">
    <location>
        <begin position="996"/>
        <end position="1019"/>
    </location>
</feature>
<evidence type="ECO:0000256" key="6">
    <source>
        <dbReference type="ARBA" id="ARBA00071901"/>
    </source>
</evidence>
<evidence type="ECO:0000256" key="7">
    <source>
        <dbReference type="ARBA" id="ARBA00093551"/>
    </source>
</evidence>
<dbReference type="InterPro" id="IPR042241">
    <property type="entry name" value="GCP_C_sf"/>
</dbReference>
<feature type="domain" description="Gamma tubulin complex component C-terminal" evidence="9">
    <location>
        <begin position="1258"/>
        <end position="1562"/>
    </location>
</feature>
<dbReference type="Pfam" id="PF17681">
    <property type="entry name" value="GCP_N_terminal"/>
    <property type="match status" value="1"/>
</dbReference>
<keyword evidence="13" id="KW-1185">Reference proteome</keyword>
<feature type="domain" description="Gamma tubulin complex component protein N-terminal" evidence="10">
    <location>
        <begin position="389"/>
        <end position="682"/>
    </location>
</feature>
<organism evidence="12 13">
    <name type="scientific">Magallana gigas</name>
    <name type="common">Pacific oyster</name>
    <name type="synonym">Crassostrea gigas</name>
    <dbReference type="NCBI Taxonomy" id="29159"/>
    <lineage>
        <taxon>Eukaryota</taxon>
        <taxon>Metazoa</taxon>
        <taxon>Spiralia</taxon>
        <taxon>Lophotrochozoa</taxon>
        <taxon>Mollusca</taxon>
        <taxon>Bivalvia</taxon>
        <taxon>Autobranchia</taxon>
        <taxon>Pteriomorphia</taxon>
        <taxon>Ostreida</taxon>
        <taxon>Ostreoidea</taxon>
        <taxon>Ostreidae</taxon>
        <taxon>Magallana</taxon>
    </lineage>
</organism>
<dbReference type="GO" id="GO:0051321">
    <property type="term" value="P:meiotic cell cycle"/>
    <property type="evidence" value="ECO:0007669"/>
    <property type="project" value="TreeGrafter"/>
</dbReference>
<dbReference type="InterPro" id="IPR007259">
    <property type="entry name" value="GCP"/>
</dbReference>
<dbReference type="Gene3D" id="1.20.120.1900">
    <property type="entry name" value="Gamma-tubulin complex, C-terminal domain"/>
    <property type="match status" value="1"/>
</dbReference>
<evidence type="ECO:0000256" key="1">
    <source>
        <dbReference type="ARBA" id="ARBA00004300"/>
    </source>
</evidence>
<evidence type="ECO:0000313" key="13">
    <source>
        <dbReference type="Proteomes" id="UP000005408"/>
    </source>
</evidence>
<evidence type="ECO:0000256" key="8">
    <source>
        <dbReference type="SAM" id="MobiDB-lite"/>
    </source>
</evidence>
<dbReference type="GO" id="GO:0005874">
    <property type="term" value="C:microtubule"/>
    <property type="evidence" value="ECO:0007669"/>
    <property type="project" value="UniProtKB-KW"/>
</dbReference>
<evidence type="ECO:0000256" key="2">
    <source>
        <dbReference type="ARBA" id="ARBA00010337"/>
    </source>
</evidence>
<dbReference type="InterPro" id="IPR041470">
    <property type="entry name" value="GCP_N"/>
</dbReference>
<keyword evidence="3" id="KW-0963">Cytoplasm</keyword>
<evidence type="ECO:0000256" key="5">
    <source>
        <dbReference type="ARBA" id="ARBA00023212"/>
    </source>
</evidence>
<dbReference type="Pfam" id="PF19340">
    <property type="entry name" value="GCP6_N"/>
    <property type="match status" value="1"/>
</dbReference>
<evidence type="ECO:0000259" key="10">
    <source>
        <dbReference type="Pfam" id="PF17681"/>
    </source>
</evidence>
<dbReference type="GO" id="GO:0031122">
    <property type="term" value="P:cytoplasmic microtubule organization"/>
    <property type="evidence" value="ECO:0007669"/>
    <property type="project" value="TreeGrafter"/>
</dbReference>
<dbReference type="GO" id="GO:0043015">
    <property type="term" value="F:gamma-tubulin binding"/>
    <property type="evidence" value="ECO:0007669"/>
    <property type="project" value="InterPro"/>
</dbReference>
<dbReference type="EnsemblMetazoa" id="G3938.1">
    <property type="protein sequence ID" value="G3938.1:cds"/>
    <property type="gene ID" value="G3938"/>
</dbReference>
<keyword evidence="5" id="KW-0206">Cytoskeleton</keyword>
<keyword evidence="4" id="KW-0493">Microtubule</keyword>
<dbReference type="GO" id="GO:0000278">
    <property type="term" value="P:mitotic cell cycle"/>
    <property type="evidence" value="ECO:0007669"/>
    <property type="project" value="TreeGrafter"/>
</dbReference>
<dbReference type="InterPro" id="IPR045818">
    <property type="entry name" value="GCP6_N"/>
</dbReference>
<dbReference type="PANTHER" id="PTHR19302:SF70">
    <property type="entry name" value="GAMMA-TUBULIN COMPLEX COMPONENT 6"/>
    <property type="match status" value="1"/>
</dbReference>
<protein>
    <recommendedName>
        <fullName evidence="6">Gamma-tubulin complex component 6</fullName>
    </recommendedName>
</protein>
<dbReference type="GO" id="GO:0000922">
    <property type="term" value="C:spindle pole"/>
    <property type="evidence" value="ECO:0007669"/>
    <property type="project" value="InterPro"/>
</dbReference>
<dbReference type="Proteomes" id="UP000005408">
    <property type="component" value="Unassembled WGS sequence"/>
</dbReference>
<dbReference type="PANTHER" id="PTHR19302">
    <property type="entry name" value="GAMMA TUBULIN COMPLEX PROTEIN"/>
    <property type="match status" value="1"/>
</dbReference>
<dbReference type="GO" id="GO:0000930">
    <property type="term" value="C:gamma-tubulin complex"/>
    <property type="evidence" value="ECO:0007669"/>
    <property type="project" value="TreeGrafter"/>
</dbReference>
<dbReference type="GO" id="GO:0005813">
    <property type="term" value="C:centrosome"/>
    <property type="evidence" value="ECO:0007669"/>
    <property type="project" value="UniProtKB-SubCell"/>
</dbReference>
<accession>A0A8W8MYZ2</accession>
<evidence type="ECO:0000259" key="11">
    <source>
        <dbReference type="Pfam" id="PF19340"/>
    </source>
</evidence>
<evidence type="ECO:0000313" key="12">
    <source>
        <dbReference type="EnsemblMetazoa" id="G3938.1:cds"/>
    </source>
</evidence>
<feature type="region of interest" description="Disordered" evidence="8">
    <location>
        <begin position="996"/>
        <end position="1029"/>
    </location>
</feature>
<feature type="region of interest" description="Disordered" evidence="8">
    <location>
        <begin position="903"/>
        <end position="922"/>
    </location>
</feature>
<dbReference type="FunFam" id="1.20.120.1900:FF:000004">
    <property type="entry name" value="gamma-tubulin complex component 6 isoform X1"/>
    <property type="match status" value="1"/>
</dbReference>
<sequence length="1565" mass="181627">MHRGGPLKQVSVRVWKNSLIRDRYSENCIFQRISMAWTGTAESCGNSITELFKHLCTLHCARDDHKLSVHRPKTSRSNVQRKAVRTLYDVLFEYHLGDLKNDERLDMFHSMTPELWLYEYIHDLRRERQFDKADRLEELFSSLKNGKDIDLSDMDSILTILLLLADTSMKRPTQTIGHGDQYLPVVVYNKKNDSHVLPQGPSLYRDTVTYRPDSPHYMHYPRSLFEGEPLTDLGYLSMDSSLSDDMDISSKGSLFGGLAQPKPIALNDKLELPDFPESGIFEIHIPRRRERQPLPDTLDISVTSSGFISNVQLRPSTAHWDECLNVSQSQFFTWDKRGRRGPTERPYMTELGPRGVQEWCHMKRRELCVFSPDLQPPPIRRFTPGQVTQDLLHLMIGIPSHLFVINKELQTFRLEDGCELHGLTPEAFQNLVYDFIDCGTRYCRLRAFCASSALYNGGLIFQAFLVALNRVLHHYTAVVLSISGSLSILHLKFLCHNLFSQMKYLSTLCRCEQPVGMHQLEQFPKGVELLSYLYQETTESINTDNYPMMLSILQTSCGPYNLFVKEWVYHGVLNDIYGEFMITVNDDYLRFRDKHYWSHSYTMTDNDVEFVPGFLHNLASDIFICGKSLNLLRACSPGHFLCRVKEMDIPRISLTFSEDELRHTMTQCQMYISKMKQIARQHTLSREAQEEQAKERKRDLMRRAKAAAIQEVERIQEAILKNRTLTDAKKREQFTILKKQMEMDLMRRSNAVEEEKNTDKERMEMLMIQEREMTEKEKELEDEARAEIINYYANLTKEATLREERAMWKIRRGVLDQARQDFLSEDEQAWRDEMEANPEGRKIDRALWEVGRSEKEESDLPMWARRVIAKPAPIIPAVEEPEEVDLPAWAARRLSSIKAEKLEDTGSELQRGRRVNLESEEPPAKPAIHVFHEHHPSKETTVSEPTRPHIHMMSDRHVTKESEPEEKAKLGVKLSTQMSATTETVAKEYKPHMKSNKDMFSSKESTATKEDSFPKRKVQEGSGVSRETQEKVWRVKPASLYGHVSQLSKQEFQINIPRLKRPEEIFASLESDYKDYGIKPRIRMSKHMSATRESEASSGVVRSGIKFSTTMSSTRESEWVDVDQLRLEKFKQQNIHGHSSDSTVQALLYGPRINKVAEDQPDIPPIQWTSSIKYTPVPYEENFDMCCQPPCVDLLTMSSGMVYGGLGDYGISQMTDVGVYDYLPLTEIMERSVVEPLVSQISLVNETLLNYFFVELRLMDHLKTLRRYLLMENGDFAQILSDMLFEKISISLSAREMLTPLFLNGALSKALKSSIQTDEKLAENLSFAFKYPPGLTLPAGRSILDCLELRYLVAWPVNTVITEESINKYNQIFSFMLLQKQTVWVLKDVWHRLKRAALLHKAGNASQFRRLQLYRQEMQHFVRVMQSYIAHQVIFVTWNEFKASLKTDLNNLDDLIKIHDDYLNRAIFRCLLNTKAAKVMKIIRDMFGLILQFRTLLVAADWTRDKTTGEMSHANFNQMLKCFQNFKQYSVFLFKVISKLVKRGYQSHLQDFLLRLNFNDYYRDS</sequence>
<evidence type="ECO:0000259" key="9">
    <source>
        <dbReference type="Pfam" id="PF04130"/>
    </source>
</evidence>
<name>A0A8W8MYZ2_MAGGI</name>
<dbReference type="InterPro" id="IPR040457">
    <property type="entry name" value="GCP_C"/>
</dbReference>
<comment type="subunit">
    <text evidence="7">Component of the gamma-tubulin ring complex (gTuRC) consisting of TUBGCP2, TUBGCP3, TUBGCP4, TUBGCP5 and TUBGCP6 and gamma-tubulin TUBG1 or TUBG2. TUBGCP2, TUBGCP3, TUBGCP4, TUBGCP5 and TUBGCP6 assemble in a 5:5:2:1:1 stoichiometry; each is associated with a gamma-tubulin, thereby arranging 14 gamma-tubulins in a helical manner. Gamma-tubulin at the first position is blocked by TUBGCP3 at the last position, allowing 13 protafilaments to grow into a microtubule. The gTuRC (via TUBGCP3 and TUBGCP6) interacts with ACTB and MZT1; the interactions form a luminal bridge that stabilizes the initial structure during complex assembly. The gTuRC (via TUBGCP2) interacts with MZT2A/MZT2B and CDK5RAP2 (via CM1 motif); the interactions play a role in gTuRC activation.</text>
</comment>
<dbReference type="Pfam" id="PF04130">
    <property type="entry name" value="GCP_C_terminal"/>
    <property type="match status" value="1"/>
</dbReference>
<reference evidence="12" key="1">
    <citation type="submission" date="2022-08" db="UniProtKB">
        <authorList>
            <consortium name="EnsemblMetazoa"/>
        </authorList>
    </citation>
    <scope>IDENTIFICATION</scope>
    <source>
        <strain evidence="12">05x7-T-G4-1.051#20</strain>
    </source>
</reference>